<dbReference type="InParanoid" id="A0A0C3K2D4"/>
<reference evidence="3" key="2">
    <citation type="submission" date="2015-01" db="EMBL/GenBank/DDBJ databases">
        <title>Evolutionary Origins and Diversification of the Mycorrhizal Mutualists.</title>
        <authorList>
            <consortium name="DOE Joint Genome Institute"/>
            <consortium name="Mycorrhizal Genomics Consortium"/>
            <person name="Kohler A."/>
            <person name="Kuo A."/>
            <person name="Nagy L.G."/>
            <person name="Floudas D."/>
            <person name="Copeland A."/>
            <person name="Barry K.W."/>
            <person name="Cichocki N."/>
            <person name="Veneault-Fourrey C."/>
            <person name="LaButti K."/>
            <person name="Lindquist E.A."/>
            <person name="Lipzen A."/>
            <person name="Lundell T."/>
            <person name="Morin E."/>
            <person name="Murat C."/>
            <person name="Riley R."/>
            <person name="Ohm R."/>
            <person name="Sun H."/>
            <person name="Tunlid A."/>
            <person name="Henrissat B."/>
            <person name="Grigoriev I.V."/>
            <person name="Hibbett D.S."/>
            <person name="Martin F."/>
        </authorList>
    </citation>
    <scope>NUCLEOTIDE SEQUENCE [LARGE SCALE GENOMIC DNA]</scope>
    <source>
        <strain evidence="3">Marx 270</strain>
    </source>
</reference>
<dbReference type="OrthoDB" id="79252at2759"/>
<feature type="compositionally biased region" description="Basic and acidic residues" evidence="1">
    <location>
        <begin position="175"/>
        <end position="185"/>
    </location>
</feature>
<feature type="compositionally biased region" description="Polar residues" evidence="1">
    <location>
        <begin position="281"/>
        <end position="305"/>
    </location>
</feature>
<feature type="compositionally biased region" description="Polar residues" evidence="1">
    <location>
        <begin position="152"/>
        <end position="165"/>
    </location>
</feature>
<accession>A0A0C3K2D4</accession>
<evidence type="ECO:0000313" key="2">
    <source>
        <dbReference type="EMBL" id="KIO03697.1"/>
    </source>
</evidence>
<dbReference type="Proteomes" id="UP000054217">
    <property type="component" value="Unassembled WGS sequence"/>
</dbReference>
<feature type="region of interest" description="Disordered" evidence="1">
    <location>
        <begin position="240"/>
        <end position="390"/>
    </location>
</feature>
<protein>
    <submittedName>
        <fullName evidence="2">Uncharacterized protein</fullName>
    </submittedName>
</protein>
<feature type="compositionally biased region" description="Acidic residues" evidence="1">
    <location>
        <begin position="88"/>
        <end position="99"/>
    </location>
</feature>
<evidence type="ECO:0000313" key="3">
    <source>
        <dbReference type="Proteomes" id="UP000054217"/>
    </source>
</evidence>
<dbReference type="EMBL" id="KN831975">
    <property type="protein sequence ID" value="KIO03697.1"/>
    <property type="molecule type" value="Genomic_DNA"/>
</dbReference>
<feature type="region of interest" description="Disordered" evidence="1">
    <location>
        <begin position="75"/>
        <end position="103"/>
    </location>
</feature>
<organism evidence="2 3">
    <name type="scientific">Pisolithus tinctorius Marx 270</name>
    <dbReference type="NCBI Taxonomy" id="870435"/>
    <lineage>
        <taxon>Eukaryota</taxon>
        <taxon>Fungi</taxon>
        <taxon>Dikarya</taxon>
        <taxon>Basidiomycota</taxon>
        <taxon>Agaricomycotina</taxon>
        <taxon>Agaricomycetes</taxon>
        <taxon>Agaricomycetidae</taxon>
        <taxon>Boletales</taxon>
        <taxon>Sclerodermatineae</taxon>
        <taxon>Pisolithaceae</taxon>
        <taxon>Pisolithus</taxon>
    </lineage>
</organism>
<feature type="compositionally biased region" description="Acidic residues" evidence="1">
    <location>
        <begin position="320"/>
        <end position="332"/>
    </location>
</feature>
<dbReference type="AlphaFoldDB" id="A0A0C3K2D4"/>
<dbReference type="STRING" id="870435.A0A0C3K2D4"/>
<dbReference type="HOGENOM" id="CLU_630231_0_0_1"/>
<evidence type="ECO:0000256" key="1">
    <source>
        <dbReference type="SAM" id="MobiDB-lite"/>
    </source>
</evidence>
<name>A0A0C3K2D4_PISTI</name>
<gene>
    <name evidence="2" type="ORF">M404DRAFT_614394</name>
</gene>
<keyword evidence="3" id="KW-1185">Reference proteome</keyword>
<reference evidence="2 3" key="1">
    <citation type="submission" date="2014-04" db="EMBL/GenBank/DDBJ databases">
        <authorList>
            <consortium name="DOE Joint Genome Institute"/>
            <person name="Kuo A."/>
            <person name="Kohler A."/>
            <person name="Costa M.D."/>
            <person name="Nagy L.G."/>
            <person name="Floudas D."/>
            <person name="Copeland A."/>
            <person name="Barry K.W."/>
            <person name="Cichocki N."/>
            <person name="Veneault-Fourrey C."/>
            <person name="LaButti K."/>
            <person name="Lindquist E.A."/>
            <person name="Lipzen A."/>
            <person name="Lundell T."/>
            <person name="Morin E."/>
            <person name="Murat C."/>
            <person name="Sun H."/>
            <person name="Tunlid A."/>
            <person name="Henrissat B."/>
            <person name="Grigoriev I.V."/>
            <person name="Hibbett D.S."/>
            <person name="Martin F."/>
            <person name="Nordberg H.P."/>
            <person name="Cantor M.N."/>
            <person name="Hua S.X."/>
        </authorList>
    </citation>
    <scope>NUCLEOTIDE SEQUENCE [LARGE SCALE GENOMIC DNA]</scope>
    <source>
        <strain evidence="2 3">Marx 270</strain>
    </source>
</reference>
<feature type="region of interest" description="Disordered" evidence="1">
    <location>
        <begin position="128"/>
        <end position="185"/>
    </location>
</feature>
<proteinExistence type="predicted"/>
<feature type="compositionally biased region" description="Low complexity" evidence="1">
    <location>
        <begin position="364"/>
        <end position="375"/>
    </location>
</feature>
<sequence length="435" mass="45811">MFLSTLSIAPNGCDPMDTSRTVPAPRTHSPAHLHYLRAQCTSILHALSSTFTTCACGSSTRDCAVRVMERVAEGRWPWPGGEASGSEWETDDQEEEEGGGDCNGRMMNVGHGREGEGEDVIVDLEATDSEGESGARGMNGADGIGVTVNCKGPSTNGANSINNPSSHRKRRKKAKDGTNAEKTRHVDLGPLVGVQRGFRTRERAPMSGGWCGVEVVPSSLGWSAGLGGEDEDVYVDVVGNGGGRSQRTSGAKAERNGEVDCIDDGPPGEEHVLPPRMRKPWSQQPGPSRSPTITNAESPISTSSHGKAGHEVDGTSAMETEFDTETEGEDTTDDTRQMPPPPMPASLDPTTISSLAHAHSQAFPHPRSSSPHQPSNTTAKNVPDPPRIPPRWMPSGAAFTAHATSASVPAAAIVSAHAGKYVTLCTLLEAFAVLA</sequence>